<dbReference type="Pfam" id="PF00787">
    <property type="entry name" value="PX"/>
    <property type="match status" value="1"/>
</dbReference>
<feature type="compositionally biased region" description="Basic and acidic residues" evidence="1">
    <location>
        <begin position="239"/>
        <end position="274"/>
    </location>
</feature>
<reference evidence="4" key="1">
    <citation type="submission" date="2024-04" db="EMBL/GenBank/DDBJ databases">
        <title>Salinicola lusitanus LLJ914,a marine bacterium isolated from the Okinawa Trough.</title>
        <authorList>
            <person name="Li J."/>
        </authorList>
    </citation>
    <scope>NUCLEOTIDE SEQUENCE [LARGE SCALE GENOMIC DNA]</scope>
</reference>
<dbReference type="EMBL" id="JBBPFD010000011">
    <property type="protein sequence ID" value="KAK7906622.1"/>
    <property type="molecule type" value="Genomic_DNA"/>
</dbReference>
<dbReference type="SUPFAM" id="SSF64268">
    <property type="entry name" value="PX domain"/>
    <property type="match status" value="1"/>
</dbReference>
<evidence type="ECO:0000259" key="2">
    <source>
        <dbReference type="PROSITE" id="PS50195"/>
    </source>
</evidence>
<evidence type="ECO:0000313" key="3">
    <source>
        <dbReference type="EMBL" id="KAK7906622.1"/>
    </source>
</evidence>
<dbReference type="PANTHER" id="PTHR22775:SF44">
    <property type="entry name" value="SORTING NEXIN-14"/>
    <property type="match status" value="1"/>
</dbReference>
<feature type="domain" description="PX" evidence="2">
    <location>
        <begin position="614"/>
        <end position="786"/>
    </location>
</feature>
<accession>A0AAW0NS86</accession>
<dbReference type="InterPro" id="IPR036305">
    <property type="entry name" value="RGS_sf"/>
</dbReference>
<protein>
    <recommendedName>
        <fullName evidence="2">PX domain-containing protein</fullName>
    </recommendedName>
</protein>
<dbReference type="InterPro" id="IPR036871">
    <property type="entry name" value="PX_dom_sf"/>
</dbReference>
<feature type="region of interest" description="Disordered" evidence="1">
    <location>
        <begin position="324"/>
        <end position="354"/>
    </location>
</feature>
<organism evidence="3 4">
    <name type="scientific">Mugilogobius chulae</name>
    <name type="common">yellowstripe goby</name>
    <dbReference type="NCBI Taxonomy" id="88201"/>
    <lineage>
        <taxon>Eukaryota</taxon>
        <taxon>Metazoa</taxon>
        <taxon>Chordata</taxon>
        <taxon>Craniata</taxon>
        <taxon>Vertebrata</taxon>
        <taxon>Euteleostomi</taxon>
        <taxon>Actinopterygii</taxon>
        <taxon>Neopterygii</taxon>
        <taxon>Teleostei</taxon>
        <taxon>Neoteleostei</taxon>
        <taxon>Acanthomorphata</taxon>
        <taxon>Gobiaria</taxon>
        <taxon>Gobiiformes</taxon>
        <taxon>Gobioidei</taxon>
        <taxon>Gobiidae</taxon>
        <taxon>Gobionellinae</taxon>
        <taxon>Mugilogobius</taxon>
    </lineage>
</organism>
<feature type="region of interest" description="Disordered" evidence="1">
    <location>
        <begin position="148"/>
        <end position="176"/>
    </location>
</feature>
<feature type="compositionally biased region" description="Low complexity" evidence="1">
    <location>
        <begin position="159"/>
        <end position="169"/>
    </location>
</feature>
<feature type="compositionally biased region" description="Basic residues" evidence="1">
    <location>
        <begin position="329"/>
        <end position="342"/>
    </location>
</feature>
<dbReference type="Proteomes" id="UP001460270">
    <property type="component" value="Unassembled WGS sequence"/>
</dbReference>
<dbReference type="GO" id="GO:0005770">
    <property type="term" value="C:late endosome"/>
    <property type="evidence" value="ECO:0007669"/>
    <property type="project" value="TreeGrafter"/>
</dbReference>
<feature type="region of interest" description="Disordered" evidence="1">
    <location>
        <begin position="238"/>
        <end position="274"/>
    </location>
</feature>
<dbReference type="AlphaFoldDB" id="A0AAW0NS86"/>
<dbReference type="InterPro" id="IPR044926">
    <property type="entry name" value="RGS_subdomain_2"/>
</dbReference>
<evidence type="ECO:0000256" key="1">
    <source>
        <dbReference type="SAM" id="MobiDB-lite"/>
    </source>
</evidence>
<keyword evidence="4" id="KW-1185">Reference proteome</keyword>
<dbReference type="GO" id="GO:0097352">
    <property type="term" value="P:autophagosome maturation"/>
    <property type="evidence" value="ECO:0007669"/>
    <property type="project" value="TreeGrafter"/>
</dbReference>
<dbReference type="SUPFAM" id="SSF48097">
    <property type="entry name" value="Regulator of G-protein signaling, RGS"/>
    <property type="match status" value="1"/>
</dbReference>
<gene>
    <name evidence="3" type="ORF">WMY93_015234</name>
</gene>
<dbReference type="Pfam" id="PF08628">
    <property type="entry name" value="Nexin_C"/>
    <property type="match status" value="1"/>
</dbReference>
<dbReference type="PANTHER" id="PTHR22775">
    <property type="entry name" value="SORTING NEXIN"/>
    <property type="match status" value="1"/>
</dbReference>
<feature type="compositionally biased region" description="Basic and acidic residues" evidence="1">
    <location>
        <begin position="343"/>
        <end position="354"/>
    </location>
</feature>
<name>A0AAW0NS86_9GOBI</name>
<proteinExistence type="predicted"/>
<dbReference type="Gene3D" id="1.10.167.10">
    <property type="entry name" value="Regulator of G-protein Signalling 4, domain 2"/>
    <property type="match status" value="1"/>
</dbReference>
<evidence type="ECO:0000313" key="4">
    <source>
        <dbReference type="Proteomes" id="UP001460270"/>
    </source>
</evidence>
<comment type="caution">
    <text evidence="3">The sequence shown here is derived from an EMBL/GenBank/DDBJ whole genome shotgun (WGS) entry which is preliminary data.</text>
</comment>
<dbReference type="GO" id="GO:0035091">
    <property type="term" value="F:phosphatidylinositol binding"/>
    <property type="evidence" value="ECO:0007669"/>
    <property type="project" value="InterPro"/>
</dbReference>
<sequence length="909" mass="107406">MTEEFPAWHAMHGHAVHRSFTHHFLPLSGTATLELSCDRAEEQTWSMRVVLCRLSERLSQADERSSVQPSCLTQSCSDPVNSSKVTLGVVLDDSLLTLSNVCRISKVNSGGVLMILWSHTLSTLKSALSLLLLSSRFCIDTPAPRQEILRESHPRSVRTGTGNFTNTGNSKREERRERWREEREREKRGRERRVKEREREREREKSERERREKERGERVKEERERERERERRGKKRERGRRERREERERERERRVKERERGRVKEEREEREREEEERRVKRERRERRKSEREEREENEREERESCERKRERERRKRERRGEKRDEEEKKRRREMKRERRVKGERREKKRKEGVTQREDMLSRVKVLKLELKQIREQQDLLFRFMNFLKQEGAVHVLQFCLTVEEFNDRILQPELSDSQLFSLHSEVQTMYQTYCLDESMIRSASTRSSSIRSITLPWRPTLMFVCLFAVAVAPYTEVVRLQKTTCLFEAYEHVLSLLENVFTPMFCHSDEYFRHLLRGVESPSRGSRISSVFVRLRPCAAPSADEEALYMFPPSSVSIKSWSVVTKCDVCGGGDDGPGGGLPVRASVLARSRSWSGSGPGLGSSSGSGRNLSEWNAWIPFIDVMEDEIRKERVPAFLIQVQRDDRRGVGHESESWCVLRRYMEFYVLESKLTEFHGAFADAQLPSKRILGPKNYEFLESKRPEFEEYLQKGQNLEPFIQSFFNSCESPKPKPSRNELTVLSPTANMDKKLYSPLYKNNLCDLPDRKCELSDRKCPQNYFLQQQQLHGMFDYMMFVDAVFREESQQHRTEADKQTRAKRTFEEMLQYLPDFVSKLLGDESKYEGVRLLFDTIQQPLLNKQMSYVLLDIAVQELFPELSKVSLCLWVTGLLDFCKFVFTLNPSVQTLVWTV</sequence>
<dbReference type="Gene3D" id="3.30.1520.10">
    <property type="entry name" value="Phox-like domain"/>
    <property type="match status" value="1"/>
</dbReference>
<dbReference type="InterPro" id="IPR013937">
    <property type="entry name" value="Sorting_nexin_C"/>
</dbReference>
<dbReference type="PROSITE" id="PS50195">
    <property type="entry name" value="PX"/>
    <property type="match status" value="1"/>
</dbReference>
<dbReference type="InterPro" id="IPR001683">
    <property type="entry name" value="PX_dom"/>
</dbReference>